<organism evidence="2 3">
    <name type="scientific">Candidatus Scatomorpha intestinavium</name>
    <dbReference type="NCBI Taxonomy" id="2840922"/>
    <lineage>
        <taxon>Bacteria</taxon>
        <taxon>Bacillati</taxon>
        <taxon>Bacillota</taxon>
        <taxon>Clostridia</taxon>
        <taxon>Eubacteriales</taxon>
        <taxon>Candidatus Scatomorpha</taxon>
    </lineage>
</organism>
<dbReference type="Gene3D" id="2.40.420.20">
    <property type="match status" value="1"/>
</dbReference>
<sequence>MDEEYPDGFYAVPVETGSSNEDYVVITSGAAEGDVVFLRYQQSAPSGGDETSSGGDTDTGGGTGGFDFGGGSMPDFGGGGGMGGGFGGMPGG</sequence>
<gene>
    <name evidence="2" type="ORF">IAB77_04640</name>
</gene>
<dbReference type="AlphaFoldDB" id="A0A9D0ZFK0"/>
<evidence type="ECO:0000313" key="2">
    <source>
        <dbReference type="EMBL" id="HIQ78526.1"/>
    </source>
</evidence>
<name>A0A9D0ZFK0_9FIRM</name>
<proteinExistence type="predicted"/>
<feature type="compositionally biased region" description="Gly residues" evidence="1">
    <location>
        <begin position="57"/>
        <end position="92"/>
    </location>
</feature>
<evidence type="ECO:0000256" key="1">
    <source>
        <dbReference type="SAM" id="MobiDB-lite"/>
    </source>
</evidence>
<feature type="compositionally biased region" description="Low complexity" evidence="1">
    <location>
        <begin position="45"/>
        <end position="56"/>
    </location>
</feature>
<dbReference type="EMBL" id="DVGA01000046">
    <property type="protein sequence ID" value="HIQ78526.1"/>
    <property type="molecule type" value="Genomic_DNA"/>
</dbReference>
<accession>A0A9D0ZFK0</accession>
<dbReference type="Proteomes" id="UP000824262">
    <property type="component" value="Unassembled WGS sequence"/>
</dbReference>
<comment type="caution">
    <text evidence="2">The sequence shown here is derived from an EMBL/GenBank/DDBJ whole genome shotgun (WGS) entry which is preliminary data.</text>
</comment>
<protein>
    <submittedName>
        <fullName evidence="2">Efflux RND transporter periplasmic adaptor subunit</fullName>
    </submittedName>
</protein>
<evidence type="ECO:0000313" key="3">
    <source>
        <dbReference type="Proteomes" id="UP000824262"/>
    </source>
</evidence>
<reference evidence="2" key="2">
    <citation type="journal article" date="2021" name="PeerJ">
        <title>Extensive microbial diversity within the chicken gut microbiome revealed by metagenomics and culture.</title>
        <authorList>
            <person name="Gilroy R."/>
            <person name="Ravi A."/>
            <person name="Getino M."/>
            <person name="Pursley I."/>
            <person name="Horton D.L."/>
            <person name="Alikhan N.F."/>
            <person name="Baker D."/>
            <person name="Gharbi K."/>
            <person name="Hall N."/>
            <person name="Watson M."/>
            <person name="Adriaenssens E.M."/>
            <person name="Foster-Nyarko E."/>
            <person name="Jarju S."/>
            <person name="Secka A."/>
            <person name="Antonio M."/>
            <person name="Oren A."/>
            <person name="Chaudhuri R.R."/>
            <person name="La Ragione R."/>
            <person name="Hildebrand F."/>
            <person name="Pallen M.J."/>
        </authorList>
    </citation>
    <scope>NUCLEOTIDE SEQUENCE</scope>
    <source>
        <strain evidence="2">ChiBcolR7-354</strain>
    </source>
</reference>
<reference evidence="2" key="1">
    <citation type="submission" date="2020-10" db="EMBL/GenBank/DDBJ databases">
        <authorList>
            <person name="Gilroy R."/>
        </authorList>
    </citation>
    <scope>NUCLEOTIDE SEQUENCE</scope>
    <source>
        <strain evidence="2">ChiBcolR7-354</strain>
    </source>
</reference>
<feature type="region of interest" description="Disordered" evidence="1">
    <location>
        <begin position="41"/>
        <end position="92"/>
    </location>
</feature>